<evidence type="ECO:0000256" key="1">
    <source>
        <dbReference type="SAM" id="Phobius"/>
    </source>
</evidence>
<proteinExistence type="predicted"/>
<gene>
    <name evidence="2" type="ORF">SIL82_16290</name>
</gene>
<name>A0ABU4PV17_9SPHN</name>
<protein>
    <submittedName>
        <fullName evidence="2">Uncharacterized protein</fullName>
    </submittedName>
</protein>
<accession>A0ABU4PV17</accession>
<feature type="transmembrane region" description="Helical" evidence="1">
    <location>
        <begin position="12"/>
        <end position="34"/>
    </location>
</feature>
<organism evidence="2 3">
    <name type="scientific">Sphingomonas echinoides</name>
    <dbReference type="NCBI Taxonomy" id="59803"/>
    <lineage>
        <taxon>Bacteria</taxon>
        <taxon>Pseudomonadati</taxon>
        <taxon>Pseudomonadota</taxon>
        <taxon>Alphaproteobacteria</taxon>
        <taxon>Sphingomonadales</taxon>
        <taxon>Sphingomonadaceae</taxon>
        <taxon>Sphingomonas</taxon>
    </lineage>
</organism>
<feature type="transmembrane region" description="Helical" evidence="1">
    <location>
        <begin position="40"/>
        <end position="59"/>
    </location>
</feature>
<keyword evidence="1" id="KW-0472">Membrane</keyword>
<dbReference type="EMBL" id="JAWXXV010000001">
    <property type="protein sequence ID" value="MDX5985815.1"/>
    <property type="molecule type" value="Genomic_DNA"/>
</dbReference>
<comment type="caution">
    <text evidence="2">The sequence shown here is derived from an EMBL/GenBank/DDBJ whole genome shotgun (WGS) entry which is preliminary data.</text>
</comment>
<dbReference type="RefSeq" id="WP_010407354.1">
    <property type="nucleotide sequence ID" value="NZ_JAWXXV010000001.1"/>
</dbReference>
<keyword evidence="3" id="KW-1185">Reference proteome</keyword>
<evidence type="ECO:0000313" key="2">
    <source>
        <dbReference type="EMBL" id="MDX5985815.1"/>
    </source>
</evidence>
<reference evidence="2 3" key="1">
    <citation type="submission" date="2023-11" db="EMBL/GenBank/DDBJ databases">
        <title>MicrobeMod: A computational toolkit for identifying prokaryotic methylation and restriction-modification with nanopore sequencing.</title>
        <authorList>
            <person name="Crits-Christoph A."/>
            <person name="Kang S.C."/>
            <person name="Lee H."/>
            <person name="Ostrov N."/>
        </authorList>
    </citation>
    <scope>NUCLEOTIDE SEQUENCE [LARGE SCALE GENOMIC DNA]</scope>
    <source>
        <strain evidence="2 3">ATCC 14820</strain>
    </source>
</reference>
<dbReference type="Proteomes" id="UP001279660">
    <property type="component" value="Unassembled WGS sequence"/>
</dbReference>
<sequence>MTDPDATIRNRYLAITATRLAGAAGALLGLVLIARADAPIPKVIGTALVLSALLMIAIVPRALAQRWRTPPAE</sequence>
<keyword evidence="1" id="KW-0812">Transmembrane</keyword>
<evidence type="ECO:0000313" key="3">
    <source>
        <dbReference type="Proteomes" id="UP001279660"/>
    </source>
</evidence>
<keyword evidence="1" id="KW-1133">Transmembrane helix</keyword>